<dbReference type="CDD" id="cd00190">
    <property type="entry name" value="Tryp_SPc"/>
    <property type="match status" value="2"/>
</dbReference>
<dbReference type="Pfam" id="PF00089">
    <property type="entry name" value="Trypsin"/>
    <property type="match status" value="3"/>
</dbReference>
<sequence length="572" mass="61262">MAVSLRRATTNDHFCGGSIVNTEWILTAAHCVVNTAPSSIIVVAATTTLNSGGKSYPVSQVITHWNYLASDSWRNDIALLKLSTRIIFDSFQQPIPLAKPGQFIPKDTAVRASGWGYISMWGTVNLIDLRMVDLETMSNSYCQSLHNSAIYPSQICAYGGTGKGVCNKENGGPLVVDGTLVGIFSWGQPCSAADCPHARSAVIVGWGGVVGTPPHHRSCSQVPGSVQATACIAAEEVNPHLRGGRVENHLGKTTPVHPTEIRISISPSSAVELNTTSALANYATEAAVPVAQEESNGAVIPAVEESRVVGGKNASVGEFPYIVSIRRTSNNVHFCGGFIYSPVWVVTAVHCVLGRVLTDITVVAGATNLNEGGESYGVIRRINHRQYLATDSWRNDISLLRLDRSIIYDSQKINIPLAVPQQTLHHGVPVVASGWGYTDSARFNRPNTLQTITLQVVSNDYCQAKHTRPIYPIHLCAYGGEGYGVCNEKPPPVHPTEIRTSISPSSAVELNTIRALANYATEAGQGDSGGPLVFGGRVIGIVSWGDPCALGVPDVYVRVSEFIDWINENAVD</sequence>
<dbReference type="GO" id="GO:0004252">
    <property type="term" value="F:serine-type endopeptidase activity"/>
    <property type="evidence" value="ECO:0007669"/>
    <property type="project" value="InterPro"/>
</dbReference>
<evidence type="ECO:0000256" key="5">
    <source>
        <dbReference type="ARBA" id="ARBA00023157"/>
    </source>
</evidence>
<keyword evidence="2" id="KW-0645">Protease</keyword>
<evidence type="ECO:0000256" key="3">
    <source>
        <dbReference type="ARBA" id="ARBA00022801"/>
    </source>
</evidence>
<keyword evidence="5" id="KW-1015">Disulfide bond</keyword>
<gene>
    <name evidence="7" type="ORF">TTEB3V08_LOCUS9368</name>
</gene>
<dbReference type="SUPFAM" id="SSF50494">
    <property type="entry name" value="Trypsin-like serine proteases"/>
    <property type="match status" value="2"/>
</dbReference>
<accession>A0A7R9IN13</accession>
<dbReference type="AlphaFoldDB" id="A0A7R9IN13"/>
<dbReference type="InterPro" id="IPR001314">
    <property type="entry name" value="Peptidase_S1A"/>
</dbReference>
<reference evidence="7" key="1">
    <citation type="submission" date="2020-11" db="EMBL/GenBank/DDBJ databases">
        <authorList>
            <person name="Tran Van P."/>
        </authorList>
    </citation>
    <scope>NUCLEOTIDE SEQUENCE</scope>
</reference>
<protein>
    <recommendedName>
        <fullName evidence="6">Peptidase S1 domain-containing protein</fullName>
    </recommendedName>
</protein>
<dbReference type="InterPro" id="IPR018114">
    <property type="entry name" value="TRYPSIN_HIS"/>
</dbReference>
<dbReference type="EMBL" id="OE004788">
    <property type="protein sequence ID" value="CAD7461459.1"/>
    <property type="molecule type" value="Genomic_DNA"/>
</dbReference>
<dbReference type="GO" id="GO:0006508">
    <property type="term" value="P:proteolysis"/>
    <property type="evidence" value="ECO:0007669"/>
    <property type="project" value="UniProtKB-KW"/>
</dbReference>
<dbReference type="FunFam" id="2.40.10.10:FF:000068">
    <property type="entry name" value="transmembrane protease serine 2"/>
    <property type="match status" value="2"/>
</dbReference>
<comment type="similarity">
    <text evidence="1">Belongs to the peptidase S1 family.</text>
</comment>
<dbReference type="InterPro" id="IPR001254">
    <property type="entry name" value="Trypsin_dom"/>
</dbReference>
<name>A0A7R9IN13_9NEOP</name>
<keyword evidence="4" id="KW-0720">Serine protease</keyword>
<dbReference type="InterPro" id="IPR050430">
    <property type="entry name" value="Peptidase_S1"/>
</dbReference>
<dbReference type="PANTHER" id="PTHR24276:SF98">
    <property type="entry name" value="FI18310P1-RELATED"/>
    <property type="match status" value="1"/>
</dbReference>
<dbReference type="PROSITE" id="PS00134">
    <property type="entry name" value="TRYPSIN_HIS"/>
    <property type="match status" value="1"/>
</dbReference>
<feature type="domain" description="Peptidase S1" evidence="6">
    <location>
        <begin position="1"/>
        <end position="206"/>
    </location>
</feature>
<evidence type="ECO:0000256" key="4">
    <source>
        <dbReference type="ARBA" id="ARBA00022825"/>
    </source>
</evidence>
<organism evidence="7">
    <name type="scientific">Timema tahoe</name>
    <dbReference type="NCBI Taxonomy" id="61484"/>
    <lineage>
        <taxon>Eukaryota</taxon>
        <taxon>Metazoa</taxon>
        <taxon>Ecdysozoa</taxon>
        <taxon>Arthropoda</taxon>
        <taxon>Hexapoda</taxon>
        <taxon>Insecta</taxon>
        <taxon>Pterygota</taxon>
        <taxon>Neoptera</taxon>
        <taxon>Polyneoptera</taxon>
        <taxon>Phasmatodea</taxon>
        <taxon>Timematodea</taxon>
        <taxon>Timematoidea</taxon>
        <taxon>Timematidae</taxon>
        <taxon>Timema</taxon>
    </lineage>
</organism>
<feature type="domain" description="Peptidase S1" evidence="6">
    <location>
        <begin position="308"/>
        <end position="571"/>
    </location>
</feature>
<dbReference type="Gene3D" id="2.40.10.10">
    <property type="entry name" value="Trypsin-like serine proteases"/>
    <property type="match status" value="3"/>
</dbReference>
<evidence type="ECO:0000256" key="2">
    <source>
        <dbReference type="ARBA" id="ARBA00022670"/>
    </source>
</evidence>
<dbReference type="PRINTS" id="PR00722">
    <property type="entry name" value="CHYMOTRYPSIN"/>
</dbReference>
<proteinExistence type="inferred from homology"/>
<dbReference type="InterPro" id="IPR043504">
    <property type="entry name" value="Peptidase_S1_PA_chymotrypsin"/>
</dbReference>
<dbReference type="SMART" id="SM00020">
    <property type="entry name" value="Tryp_SPc"/>
    <property type="match status" value="2"/>
</dbReference>
<evidence type="ECO:0000256" key="1">
    <source>
        <dbReference type="ARBA" id="ARBA00007664"/>
    </source>
</evidence>
<dbReference type="PROSITE" id="PS50240">
    <property type="entry name" value="TRYPSIN_DOM"/>
    <property type="match status" value="2"/>
</dbReference>
<evidence type="ECO:0000313" key="7">
    <source>
        <dbReference type="EMBL" id="CAD7461459.1"/>
    </source>
</evidence>
<keyword evidence="3" id="KW-0378">Hydrolase</keyword>
<evidence type="ECO:0000259" key="6">
    <source>
        <dbReference type="PROSITE" id="PS50240"/>
    </source>
</evidence>
<dbReference type="PANTHER" id="PTHR24276">
    <property type="entry name" value="POLYSERASE-RELATED"/>
    <property type="match status" value="1"/>
</dbReference>
<dbReference type="InterPro" id="IPR009003">
    <property type="entry name" value="Peptidase_S1_PA"/>
</dbReference>